<organism evidence="2 3">
    <name type="scientific">Durusdinium trenchii</name>
    <dbReference type="NCBI Taxonomy" id="1381693"/>
    <lineage>
        <taxon>Eukaryota</taxon>
        <taxon>Sar</taxon>
        <taxon>Alveolata</taxon>
        <taxon>Dinophyceae</taxon>
        <taxon>Suessiales</taxon>
        <taxon>Symbiodiniaceae</taxon>
        <taxon>Durusdinium</taxon>
    </lineage>
</organism>
<dbReference type="PANTHER" id="PTHR46573">
    <property type="entry name" value="WD REPEAT, SAM AND U-BOX DOMAIN-CONTAINING PROTEIN 1"/>
    <property type="match status" value="1"/>
</dbReference>
<dbReference type="CDD" id="cd16655">
    <property type="entry name" value="RING-Ubox_WDSUB1-like"/>
    <property type="match status" value="1"/>
</dbReference>
<dbReference type="Pfam" id="PF04564">
    <property type="entry name" value="U-box"/>
    <property type="match status" value="1"/>
</dbReference>
<dbReference type="InterPro" id="IPR003613">
    <property type="entry name" value="Ubox_domain"/>
</dbReference>
<dbReference type="SMART" id="SM00504">
    <property type="entry name" value="Ubox"/>
    <property type="match status" value="1"/>
</dbReference>
<dbReference type="Proteomes" id="UP001642484">
    <property type="component" value="Unassembled WGS sequence"/>
</dbReference>
<dbReference type="PANTHER" id="PTHR46573:SF1">
    <property type="entry name" value="WD REPEAT, SAM AND U-BOX DOMAIN-CONTAINING PROTEIN 1"/>
    <property type="match status" value="1"/>
</dbReference>
<dbReference type="InterPro" id="IPR052085">
    <property type="entry name" value="WD-SAM-U-box"/>
</dbReference>
<proteinExistence type="predicted"/>
<reference evidence="2 3" key="1">
    <citation type="submission" date="2024-02" db="EMBL/GenBank/DDBJ databases">
        <authorList>
            <person name="Chen Y."/>
            <person name="Shah S."/>
            <person name="Dougan E. K."/>
            <person name="Thang M."/>
            <person name="Chan C."/>
        </authorList>
    </citation>
    <scope>NUCLEOTIDE SEQUENCE [LARGE SCALE GENOMIC DNA]</scope>
</reference>
<dbReference type="InterPro" id="IPR013083">
    <property type="entry name" value="Znf_RING/FYVE/PHD"/>
</dbReference>
<comment type="caution">
    <text evidence="2">The sequence shown here is derived from an EMBL/GenBank/DDBJ whole genome shotgun (WGS) entry which is preliminary data.</text>
</comment>
<dbReference type="PROSITE" id="PS51698">
    <property type="entry name" value="U_BOX"/>
    <property type="match status" value="1"/>
</dbReference>
<sequence>MGRPSEVELLGLARRVRSSAQEEKLGGLSRQDSQRILRMSIPAGQKGMPVDAIAEVWSVEATEVVKILESMQSSNGEDCLGQPKPYSRGQRTRLEPIGNLFAARDFDVKRLKEEPNDLCCPISHALMEDPVVAADGFTYERTCIMQWFKSNNRSATTGQPMETQALHPNQHMKSAIVEYKQKSVAEILSVASQLPSEDAVELLLKGEQFVRPCLPDVSAKKKLVSLLVLRSKLPGINRAEVLKELVPLILEIRDTASLQELLAGMTEHEALSLLSQVDEEMVKSLHLPGPHHDVISKELVRRMASSWVTDQQDESLDCLWNFLCQHIHFLSQHQGHQHDTWLEAAALVLATHHSRWSAQLHEVDSILLRQACSCLSNQEETISCARDFFNTDLGISTLDCWPPKSSTSMFAELASRLDDSKHEEKLELLLEAHGIDDTNVHVRCSLMQQLDQHVLVQGSIESKDMEGLLLKLHLETKEAISAEVMRKLSLLKRHLKDLTADELLLLAKMVAKANRQADGARVAVAASELFAANGKADESQDVVVFLWDLLRQDAQDEDDGCADGASLVLATFHGSLRAQLEELDTRLLRKACFYLDNQGAALGCARGFFNSDLGIASLDQWPPKSSALIFAELASRLNDDERKEKLNLLMKAHGIDASHAHVRDALLEQLCQSLLRQDASVDSNSDTEGLLLRLHLEKKDEIPGDVMQLLSLQERHLKDLAADQLRLLANMLDKANRRADGARVAVAAAELFAANGKEDESHEAIACAHYLDRTNDRASFLLCKLLGAIRGKCKGLSDLMDVECKRLDGRCDGLDDRCDGLVKTCQELLEKCKELEKLREVPIKSMRWDFSSYNLGGFAKGQTVESEKFPLGVSTVQAWLRVTKKSFGSHYLFLCVTEPVWVKFKVNPVVRQTQYEYAFTEPSEATMIAWINADAASITFELLAVRLPGASLELVMSKS</sequence>
<dbReference type="SUPFAM" id="SSF57850">
    <property type="entry name" value="RING/U-box"/>
    <property type="match status" value="1"/>
</dbReference>
<evidence type="ECO:0000313" key="3">
    <source>
        <dbReference type="Proteomes" id="UP001642484"/>
    </source>
</evidence>
<gene>
    <name evidence="2" type="ORF">CCMP2556_LOCUS4764</name>
</gene>
<evidence type="ECO:0000259" key="1">
    <source>
        <dbReference type="PROSITE" id="PS51698"/>
    </source>
</evidence>
<keyword evidence="3" id="KW-1185">Reference proteome</keyword>
<dbReference type="EMBL" id="CAXAMN010002002">
    <property type="protein sequence ID" value="CAK8997236.1"/>
    <property type="molecule type" value="Genomic_DNA"/>
</dbReference>
<protein>
    <recommendedName>
        <fullName evidence="1">U-box domain-containing protein</fullName>
    </recommendedName>
</protein>
<feature type="domain" description="U-box" evidence="1">
    <location>
        <begin position="113"/>
        <end position="186"/>
    </location>
</feature>
<dbReference type="Gene3D" id="3.30.40.10">
    <property type="entry name" value="Zinc/RING finger domain, C3HC4 (zinc finger)"/>
    <property type="match status" value="1"/>
</dbReference>
<accession>A0ABP0I5L0</accession>
<name>A0ABP0I5L0_9DINO</name>
<evidence type="ECO:0000313" key="2">
    <source>
        <dbReference type="EMBL" id="CAK8997236.1"/>
    </source>
</evidence>